<sequence length="750" mass="85026">MDPYVLPSNAPALPEPHSTIPSRVLQERSGNRRHGYPDYSLLWKRSDSPTENLYPHNTLPNSSYFTANIASQIHSDRSEEQIDQETKWLWNLLQRCEKYIKYRDRQPQTAKEKKDAEKQPTWPDKLEYAFVRGLVRYLPMGRRKLMLDGQPRGRNELVSDSILKETGVKRDRKQVSSHIQVLKNILSGHPQLLAYMSTKDIGGKRRHASSHLSPLRSRHQPSSKYDFSSGDNTLWQGRGSFSSSRANIKARGGVEMKTPYAVTHFGIVIHDETKECVQRVTQLADHGRMDDINVTDTSSWYKQYPELSFHDTEELRERHVLVCDASIKIMTEQPRGSELSILYVIEGQHDLSVLEPLQCRTQFYDSGELADQSDKQGQAKKETQTSCDFASDSSRGIKFGSQFWVDRMRTLRRELLIARDHEEQSVRSKLELDVRRSLQYLTARQDIYTINPKTGEESCVLTILWRFHQTRTANEQGKMTWRVVNFATPPTHSQQPPWIKSEDLSATQGLGMMDHSPITTCSSYPPTSTYPSFSFDEFHHQFFAHPPPLDLDSLAQIAPEELNAFSNPTSATAPSMTTDYSQTHSLPSLTHLQDHTNSFSDANDIDFTGGHINLHLEPAINFGDFEGYGTHSQDHGLSHMSSIAGGLEQANVRSEANAFGDLNVDGSLLATCYPTKPWQHYNDLISRFERAAEHQTHDLLRPDQHNDHSQANANAVVYNEDLVAHGLLHGGEHLGQGGGLWKLQTSLATT</sequence>
<dbReference type="PROSITE" id="PS51088">
    <property type="entry name" value="TEA_2"/>
    <property type="match status" value="1"/>
</dbReference>
<evidence type="ECO:0000256" key="3">
    <source>
        <dbReference type="ARBA" id="ARBA00023015"/>
    </source>
</evidence>
<evidence type="ECO:0000256" key="6">
    <source>
        <dbReference type="PROSITE-ProRule" id="PRU00505"/>
    </source>
</evidence>
<dbReference type="GO" id="GO:0000981">
    <property type="term" value="F:DNA-binding transcription factor activity, RNA polymerase II-specific"/>
    <property type="evidence" value="ECO:0007669"/>
    <property type="project" value="TreeGrafter"/>
</dbReference>
<dbReference type="GO" id="GO:0005634">
    <property type="term" value="C:nucleus"/>
    <property type="evidence" value="ECO:0007669"/>
    <property type="project" value="UniProtKB-SubCell"/>
</dbReference>
<reference evidence="9" key="1">
    <citation type="journal article" date="2020" name="Stud. Mycol.">
        <title>101 Dothideomycetes genomes: a test case for predicting lifestyles and emergence of pathogens.</title>
        <authorList>
            <person name="Haridas S."/>
            <person name="Albert R."/>
            <person name="Binder M."/>
            <person name="Bloem J."/>
            <person name="Labutti K."/>
            <person name="Salamov A."/>
            <person name="Andreopoulos B."/>
            <person name="Baker S."/>
            <person name="Barry K."/>
            <person name="Bills G."/>
            <person name="Bluhm B."/>
            <person name="Cannon C."/>
            <person name="Castanera R."/>
            <person name="Culley D."/>
            <person name="Daum C."/>
            <person name="Ezra D."/>
            <person name="Gonzalez J."/>
            <person name="Henrissat B."/>
            <person name="Kuo A."/>
            <person name="Liang C."/>
            <person name="Lipzen A."/>
            <person name="Lutzoni F."/>
            <person name="Magnuson J."/>
            <person name="Mondo S."/>
            <person name="Nolan M."/>
            <person name="Ohm R."/>
            <person name="Pangilinan J."/>
            <person name="Park H.-J."/>
            <person name="Ramirez L."/>
            <person name="Alfaro M."/>
            <person name="Sun H."/>
            <person name="Tritt A."/>
            <person name="Yoshinaga Y."/>
            <person name="Zwiers L.-H."/>
            <person name="Turgeon B."/>
            <person name="Goodwin S."/>
            <person name="Spatafora J."/>
            <person name="Crous P."/>
            <person name="Grigoriev I."/>
        </authorList>
    </citation>
    <scope>NUCLEOTIDE SEQUENCE</scope>
    <source>
        <strain evidence="9">CBS 122681</strain>
    </source>
</reference>
<evidence type="ECO:0000256" key="5">
    <source>
        <dbReference type="ARBA" id="ARBA00023242"/>
    </source>
</evidence>
<dbReference type="OrthoDB" id="10006572at2759"/>
<feature type="region of interest" description="Disordered" evidence="7">
    <location>
        <begin position="203"/>
        <end position="229"/>
    </location>
</feature>
<evidence type="ECO:0000256" key="2">
    <source>
        <dbReference type="ARBA" id="ARBA00008421"/>
    </source>
</evidence>
<feature type="domain" description="TEA" evidence="8">
    <location>
        <begin position="115"/>
        <end position="189"/>
    </location>
</feature>
<dbReference type="EMBL" id="MU004291">
    <property type="protein sequence ID" value="KAF2661889.1"/>
    <property type="molecule type" value="Genomic_DNA"/>
</dbReference>
<accession>A0A6A6TPA4</accession>
<dbReference type="Proteomes" id="UP000799324">
    <property type="component" value="Unassembled WGS sequence"/>
</dbReference>
<dbReference type="GO" id="GO:0000978">
    <property type="term" value="F:RNA polymerase II cis-regulatory region sequence-specific DNA binding"/>
    <property type="evidence" value="ECO:0007669"/>
    <property type="project" value="TreeGrafter"/>
</dbReference>
<dbReference type="PANTHER" id="PTHR11834">
    <property type="entry name" value="TRANSCRIPTIONAL ENHANCER FACTOR TEF RELATED"/>
    <property type="match status" value="1"/>
</dbReference>
<keyword evidence="4" id="KW-0804">Transcription</keyword>
<comment type="similarity">
    <text evidence="2">Belongs to the TEC1 family.</text>
</comment>
<evidence type="ECO:0000313" key="10">
    <source>
        <dbReference type="Proteomes" id="UP000799324"/>
    </source>
</evidence>
<evidence type="ECO:0000256" key="7">
    <source>
        <dbReference type="SAM" id="MobiDB-lite"/>
    </source>
</evidence>
<evidence type="ECO:0000313" key="9">
    <source>
        <dbReference type="EMBL" id="KAF2661889.1"/>
    </source>
</evidence>
<dbReference type="InterPro" id="IPR050937">
    <property type="entry name" value="TEC1_TEAD_TF"/>
</dbReference>
<name>A0A6A6TPA4_9PLEO</name>
<keyword evidence="3" id="KW-0805">Transcription regulation</keyword>
<gene>
    <name evidence="9" type="ORF">K491DRAFT_710317</name>
</gene>
<evidence type="ECO:0000256" key="1">
    <source>
        <dbReference type="ARBA" id="ARBA00004123"/>
    </source>
</evidence>
<feature type="DNA-binding region" description="TEA" evidence="6">
    <location>
        <begin position="115"/>
        <end position="189"/>
    </location>
</feature>
<dbReference type="Pfam" id="PF01285">
    <property type="entry name" value="TEA"/>
    <property type="match status" value="1"/>
</dbReference>
<evidence type="ECO:0000259" key="8">
    <source>
        <dbReference type="PROSITE" id="PS51088"/>
    </source>
</evidence>
<dbReference type="Gene3D" id="6.10.20.40">
    <property type="entry name" value="TEA/ATTS domain"/>
    <property type="match status" value="1"/>
</dbReference>
<comment type="subcellular location">
    <subcellularLocation>
        <location evidence="1">Nucleus</location>
    </subcellularLocation>
</comment>
<keyword evidence="10" id="KW-1185">Reference proteome</keyword>
<organism evidence="9 10">
    <name type="scientific">Lophiostoma macrostomum CBS 122681</name>
    <dbReference type="NCBI Taxonomy" id="1314788"/>
    <lineage>
        <taxon>Eukaryota</taxon>
        <taxon>Fungi</taxon>
        <taxon>Dikarya</taxon>
        <taxon>Ascomycota</taxon>
        <taxon>Pezizomycotina</taxon>
        <taxon>Dothideomycetes</taxon>
        <taxon>Pleosporomycetidae</taxon>
        <taxon>Pleosporales</taxon>
        <taxon>Lophiostomataceae</taxon>
        <taxon>Lophiostoma</taxon>
    </lineage>
</organism>
<keyword evidence="5" id="KW-0539">Nucleus</keyword>
<proteinExistence type="inferred from homology"/>
<dbReference type="PRINTS" id="PR00065">
    <property type="entry name" value="TEADOMAIN"/>
</dbReference>
<dbReference type="GO" id="GO:0005667">
    <property type="term" value="C:transcription regulator complex"/>
    <property type="evidence" value="ECO:0007669"/>
    <property type="project" value="TreeGrafter"/>
</dbReference>
<dbReference type="InterPro" id="IPR038096">
    <property type="entry name" value="TEA/ATTS_sf"/>
</dbReference>
<dbReference type="PANTHER" id="PTHR11834:SF0">
    <property type="entry name" value="PROTEIN SCALLOPED"/>
    <property type="match status" value="1"/>
</dbReference>
<evidence type="ECO:0000256" key="4">
    <source>
        <dbReference type="ARBA" id="ARBA00023163"/>
    </source>
</evidence>
<dbReference type="InterPro" id="IPR000818">
    <property type="entry name" value="TEA/ATTS_dom"/>
</dbReference>
<dbReference type="SMART" id="SM00426">
    <property type="entry name" value="TEA"/>
    <property type="match status" value="1"/>
</dbReference>
<protein>
    <recommendedName>
        <fullName evidence="8">TEA domain-containing protein</fullName>
    </recommendedName>
</protein>
<dbReference type="AlphaFoldDB" id="A0A6A6TPA4"/>